<evidence type="ECO:0000259" key="4">
    <source>
        <dbReference type="Pfam" id="PF04909"/>
    </source>
</evidence>
<evidence type="ECO:0000256" key="1">
    <source>
        <dbReference type="ARBA" id="ARBA00022793"/>
    </source>
</evidence>
<gene>
    <name evidence="5" type="ORF">Plec18167_007739</name>
</gene>
<protein>
    <recommendedName>
        <fullName evidence="4">Amidohydrolase-related domain-containing protein</fullName>
    </recommendedName>
</protein>
<name>A0ABR3X1L6_9EURO</name>
<dbReference type="Pfam" id="PF04909">
    <property type="entry name" value="Amidohydro_2"/>
    <property type="match status" value="1"/>
</dbReference>
<evidence type="ECO:0000256" key="2">
    <source>
        <dbReference type="ARBA" id="ARBA00023239"/>
    </source>
</evidence>
<dbReference type="SUPFAM" id="SSF51556">
    <property type="entry name" value="Metallo-dependent hydrolases"/>
    <property type="match status" value="1"/>
</dbReference>
<evidence type="ECO:0000256" key="3">
    <source>
        <dbReference type="RuleBase" id="RU366045"/>
    </source>
</evidence>
<keyword evidence="2 3" id="KW-0456">Lyase</keyword>
<proteinExistence type="inferred from homology"/>
<dbReference type="PANTHER" id="PTHR21240">
    <property type="entry name" value="2-AMINO-3-CARBOXYLMUCONATE-6-SEMIALDEHYDE DECARBOXYLASE"/>
    <property type="match status" value="1"/>
</dbReference>
<feature type="domain" description="Amidohydrolase-related" evidence="4">
    <location>
        <begin position="66"/>
        <end position="333"/>
    </location>
</feature>
<evidence type="ECO:0000313" key="6">
    <source>
        <dbReference type="Proteomes" id="UP001583193"/>
    </source>
</evidence>
<dbReference type="PANTHER" id="PTHR21240:SF31">
    <property type="entry name" value="AMIDOHYDROLASE FAMILY PROTEIN (AFU_ORTHOLOGUE AFUA_7G05840)"/>
    <property type="match status" value="1"/>
</dbReference>
<dbReference type="InterPro" id="IPR032466">
    <property type="entry name" value="Metal_Hydrolase"/>
</dbReference>
<evidence type="ECO:0000313" key="5">
    <source>
        <dbReference type="EMBL" id="KAL1869814.1"/>
    </source>
</evidence>
<organism evidence="5 6">
    <name type="scientific">Paecilomyces lecythidis</name>
    <dbReference type="NCBI Taxonomy" id="3004212"/>
    <lineage>
        <taxon>Eukaryota</taxon>
        <taxon>Fungi</taxon>
        <taxon>Dikarya</taxon>
        <taxon>Ascomycota</taxon>
        <taxon>Pezizomycotina</taxon>
        <taxon>Eurotiomycetes</taxon>
        <taxon>Eurotiomycetidae</taxon>
        <taxon>Eurotiales</taxon>
        <taxon>Thermoascaceae</taxon>
        <taxon>Paecilomyces</taxon>
    </lineage>
</organism>
<accession>A0ABR3X1L6</accession>
<dbReference type="InterPro" id="IPR032465">
    <property type="entry name" value="ACMSD"/>
</dbReference>
<comment type="similarity">
    <text evidence="3">Belongs to the metallo-dependent hydrolases superfamily.</text>
</comment>
<dbReference type="EMBL" id="JAVDPF010000033">
    <property type="protein sequence ID" value="KAL1869814.1"/>
    <property type="molecule type" value="Genomic_DNA"/>
</dbReference>
<keyword evidence="1 3" id="KW-0210">Decarboxylase</keyword>
<reference evidence="5 6" key="1">
    <citation type="journal article" date="2024" name="IMA Fungus">
        <title>IMA Genome - F19 : A genome assembly and annotation guide to empower mycologists, including annotated draft genome sequences of Ceratocystis pirilliformis, Diaporthe australafricana, Fusarium ophioides, Paecilomyces lecythidis, and Sporothrix stenoceras.</title>
        <authorList>
            <person name="Aylward J."/>
            <person name="Wilson A.M."/>
            <person name="Visagie C.M."/>
            <person name="Spraker J."/>
            <person name="Barnes I."/>
            <person name="Buitendag C."/>
            <person name="Ceriani C."/>
            <person name="Del Mar Angel L."/>
            <person name="du Plessis D."/>
            <person name="Fuchs T."/>
            <person name="Gasser K."/>
            <person name="Kramer D."/>
            <person name="Li W."/>
            <person name="Munsamy K."/>
            <person name="Piso A."/>
            <person name="Price J.L."/>
            <person name="Sonnekus B."/>
            <person name="Thomas C."/>
            <person name="van der Nest A."/>
            <person name="van Dijk A."/>
            <person name="van Heerden A."/>
            <person name="van Vuuren N."/>
            <person name="Yilmaz N."/>
            <person name="Duong T.A."/>
            <person name="van der Merwe N.A."/>
            <person name="Wingfield M.J."/>
            <person name="Wingfield B.D."/>
        </authorList>
    </citation>
    <scope>NUCLEOTIDE SEQUENCE [LARGE SCALE GENOMIC DNA]</scope>
    <source>
        <strain evidence="5 6">CMW 18167</strain>
    </source>
</reference>
<keyword evidence="6" id="KW-1185">Reference proteome</keyword>
<sequence length="345" mass="39422">MLGKVAIEEAINPPSELHKQAGMISRDIHPDHEDEYRKQVTSIEDRERRAAQTGVGYTINSHVSPGIQAERDPAIAEKLATEVNDWMYSQIKEKRSTQGAFAALSMHDPANAAKELRRCVTQYGFHGALLNNWQLANNPDGSIKFLFYDQPEYDIFWETLQELDVPLYLHPAPPAGPLHDIQYAQRPYLMGPPASFSNDVSLHLLGIVSNGIFDRYPKVQVILGHLGERIVFDTWRINHWFEDVKKPRGLNKTCKKTIKQYFRDNIWVSTSGNFSTTALQFVISIVGADRVLFAVDYPQEKYEDACGWFDNAEINLSDKVKIGRENAKKLFRLREYKDSESVCEF</sequence>
<dbReference type="Proteomes" id="UP001583193">
    <property type="component" value="Unassembled WGS sequence"/>
</dbReference>
<comment type="caution">
    <text evidence="5">The sequence shown here is derived from an EMBL/GenBank/DDBJ whole genome shotgun (WGS) entry which is preliminary data.</text>
</comment>
<dbReference type="InterPro" id="IPR006680">
    <property type="entry name" value="Amidohydro-rel"/>
</dbReference>
<dbReference type="Gene3D" id="3.20.20.140">
    <property type="entry name" value="Metal-dependent hydrolases"/>
    <property type="match status" value="1"/>
</dbReference>